<dbReference type="InterPro" id="IPR045182">
    <property type="entry name" value="JINGUBANG-like"/>
</dbReference>
<sequence>MQIHKPVAILSGHVGSISSLALCGEFLLSASQSHDIIVWQHPDLRRFATFGHGHGSVKSLLALSNHVFTAHQDGHIRVWKLSRRSENLFRLLSTLPTTKDYLGNFLKQSNYVQTRRHHKKLWIQHADTISCLAVHNGVIYSGSWDKSIKVWRLSDFKCLESIKAHEDAINAVVAHKGLVYSASADGKIKIWRKDEKKSLHCLKGVLERNKDVSWNSVIVCEDGRRRFVYGGGSDGSVVGWEEGEQQQQKEGWNLVCDINKAHEMAVLCLCSVGEMVCSGSADKSVGLWRREWGGGLVKVGVIRGHEGPVKCLQASRLGFGGSGGGGFMVYSGGLDKSLRVWWVSMESSEVKKDNDKKKDLRSLSY</sequence>
<dbReference type="Gene3D" id="2.130.10.10">
    <property type="entry name" value="YVTN repeat-like/Quinoprotein amine dehydrogenase"/>
    <property type="match status" value="2"/>
</dbReference>
<reference evidence="3" key="1">
    <citation type="submission" date="2025-08" db="UniProtKB">
        <authorList>
            <consortium name="RefSeq"/>
        </authorList>
    </citation>
    <scope>IDENTIFICATION</scope>
</reference>
<dbReference type="InterPro" id="IPR015943">
    <property type="entry name" value="WD40/YVTN_repeat-like_dom_sf"/>
</dbReference>
<dbReference type="SUPFAM" id="SSF50978">
    <property type="entry name" value="WD40 repeat-like"/>
    <property type="match status" value="1"/>
</dbReference>
<evidence type="ECO:0000313" key="2">
    <source>
        <dbReference type="Proteomes" id="UP001515500"/>
    </source>
</evidence>
<gene>
    <name evidence="3" type="primary">LOC120265666</name>
</gene>
<organism evidence="2 3">
    <name type="scientific">Dioscorea cayennensis subsp. rotundata</name>
    <name type="common">White Guinea yam</name>
    <name type="synonym">Dioscorea rotundata</name>
    <dbReference type="NCBI Taxonomy" id="55577"/>
    <lineage>
        <taxon>Eukaryota</taxon>
        <taxon>Viridiplantae</taxon>
        <taxon>Streptophyta</taxon>
        <taxon>Embryophyta</taxon>
        <taxon>Tracheophyta</taxon>
        <taxon>Spermatophyta</taxon>
        <taxon>Magnoliopsida</taxon>
        <taxon>Liliopsida</taxon>
        <taxon>Dioscoreales</taxon>
        <taxon>Dioscoreaceae</taxon>
        <taxon>Dioscorea</taxon>
    </lineage>
</organism>
<name>A0AB40BQ23_DIOCR</name>
<dbReference type="FunFam" id="2.130.10.10:FF:000775">
    <property type="entry name" value="BnaA09g28200D protein"/>
    <property type="match status" value="1"/>
</dbReference>
<dbReference type="Proteomes" id="UP001515500">
    <property type="component" value="Chromosome 7"/>
</dbReference>
<feature type="repeat" description="WD" evidence="1">
    <location>
        <begin position="122"/>
        <end position="161"/>
    </location>
</feature>
<dbReference type="PANTHER" id="PTHR22844">
    <property type="entry name" value="F-BOX AND WD40 DOMAIN PROTEIN"/>
    <property type="match status" value="1"/>
</dbReference>
<dbReference type="RefSeq" id="XP_039129551.1">
    <property type="nucleotide sequence ID" value="XM_039273617.1"/>
</dbReference>
<dbReference type="SMART" id="SM00320">
    <property type="entry name" value="WD40"/>
    <property type="match status" value="7"/>
</dbReference>
<dbReference type="AlphaFoldDB" id="A0AB40BQ23"/>
<dbReference type="InterPro" id="IPR001680">
    <property type="entry name" value="WD40_rpt"/>
</dbReference>
<evidence type="ECO:0000313" key="3">
    <source>
        <dbReference type="RefSeq" id="XP_039129551.1"/>
    </source>
</evidence>
<protein>
    <submittedName>
        <fullName evidence="3">Protein JINGUBANG</fullName>
    </submittedName>
</protein>
<accession>A0AB40BQ23</accession>
<proteinExistence type="predicted"/>
<evidence type="ECO:0000256" key="1">
    <source>
        <dbReference type="PROSITE-ProRule" id="PRU00221"/>
    </source>
</evidence>
<dbReference type="GeneID" id="120265666"/>
<dbReference type="PANTHER" id="PTHR22844:SF340">
    <property type="entry name" value="OS01G0946100 PROTEIN"/>
    <property type="match status" value="1"/>
</dbReference>
<feature type="repeat" description="WD" evidence="1">
    <location>
        <begin position="162"/>
        <end position="201"/>
    </location>
</feature>
<keyword evidence="1" id="KW-0853">WD repeat</keyword>
<dbReference type="Pfam" id="PF00400">
    <property type="entry name" value="WD40"/>
    <property type="match status" value="6"/>
</dbReference>
<keyword evidence="2" id="KW-1185">Reference proteome</keyword>
<dbReference type="PROSITE" id="PS50082">
    <property type="entry name" value="WD_REPEATS_2"/>
    <property type="match status" value="2"/>
</dbReference>
<dbReference type="InterPro" id="IPR036322">
    <property type="entry name" value="WD40_repeat_dom_sf"/>
</dbReference>